<comment type="caution">
    <text evidence="1">The sequence shown here is derived from an EMBL/GenBank/DDBJ whole genome shotgun (WGS) entry which is preliminary data.</text>
</comment>
<organism evidence="1 2">
    <name type="scientific">Puccinia sorghi</name>
    <dbReference type="NCBI Taxonomy" id="27349"/>
    <lineage>
        <taxon>Eukaryota</taxon>
        <taxon>Fungi</taxon>
        <taxon>Dikarya</taxon>
        <taxon>Basidiomycota</taxon>
        <taxon>Pucciniomycotina</taxon>
        <taxon>Pucciniomycetes</taxon>
        <taxon>Pucciniales</taxon>
        <taxon>Pucciniaceae</taxon>
        <taxon>Puccinia</taxon>
    </lineage>
</organism>
<gene>
    <name evidence="1" type="ORF">VP01_3263g1</name>
</gene>
<proteinExistence type="predicted"/>
<protein>
    <submittedName>
        <fullName evidence="1">Putative signal peptide protein</fullName>
    </submittedName>
</protein>
<dbReference type="VEuPathDB" id="FungiDB:VP01_3263g1"/>
<dbReference type="AlphaFoldDB" id="A0A0L6UZU6"/>
<evidence type="ECO:0000313" key="2">
    <source>
        <dbReference type="Proteomes" id="UP000037035"/>
    </source>
</evidence>
<name>A0A0L6UZU6_9BASI</name>
<keyword evidence="2" id="KW-1185">Reference proteome</keyword>
<feature type="non-terminal residue" evidence="1">
    <location>
        <position position="111"/>
    </location>
</feature>
<sequence>MKKACGSFPPLVSNMLPNNLLLSLAGNLTAASVRLTYRKRTMEPSLLTLAPLSTIPTPTGTMQINDVYFCEGIKGSILLTGRLLESGWSILHEGLLALLVDPIGCRFDCSY</sequence>
<reference evidence="1 2" key="1">
    <citation type="submission" date="2015-08" db="EMBL/GenBank/DDBJ databases">
        <title>Next Generation Sequencing and Analysis of the Genome of Puccinia sorghi L Schw, the Causal Agent of Maize Common Rust.</title>
        <authorList>
            <person name="Rochi L."/>
            <person name="Burguener G."/>
            <person name="Darino M."/>
            <person name="Turjanski A."/>
            <person name="Kreff E."/>
            <person name="Dieguez M.J."/>
            <person name="Sacco F."/>
        </authorList>
    </citation>
    <scope>NUCLEOTIDE SEQUENCE [LARGE SCALE GENOMIC DNA]</scope>
    <source>
        <strain evidence="1 2">RO10H11247</strain>
    </source>
</reference>
<evidence type="ECO:0000313" key="1">
    <source>
        <dbReference type="EMBL" id="KNZ53365.1"/>
    </source>
</evidence>
<accession>A0A0L6UZU6</accession>
<dbReference type="Proteomes" id="UP000037035">
    <property type="component" value="Unassembled WGS sequence"/>
</dbReference>
<dbReference type="EMBL" id="LAVV01008239">
    <property type="protein sequence ID" value="KNZ53365.1"/>
    <property type="molecule type" value="Genomic_DNA"/>
</dbReference>